<dbReference type="Pfam" id="PF02518">
    <property type="entry name" value="HATPase_c"/>
    <property type="match status" value="1"/>
</dbReference>
<keyword evidence="6" id="KW-0067">ATP-binding</keyword>
<reference evidence="10" key="1">
    <citation type="journal article" date="2019" name="Int. J. Syst. Evol. Microbiol.">
        <title>The Global Catalogue of Microorganisms (GCM) 10K type strain sequencing project: providing services to taxonomists for standard genome sequencing and annotation.</title>
        <authorList>
            <consortium name="The Broad Institute Genomics Platform"/>
            <consortium name="The Broad Institute Genome Sequencing Center for Infectious Disease"/>
            <person name="Wu L."/>
            <person name="Ma J."/>
        </authorList>
    </citation>
    <scope>NUCLEOTIDE SEQUENCE [LARGE SCALE GENOMIC DNA]</scope>
    <source>
        <strain evidence="10">JCM 13378</strain>
    </source>
</reference>
<dbReference type="GO" id="GO:0016301">
    <property type="term" value="F:kinase activity"/>
    <property type="evidence" value="ECO:0007669"/>
    <property type="project" value="UniProtKB-KW"/>
</dbReference>
<evidence type="ECO:0000259" key="8">
    <source>
        <dbReference type="PROSITE" id="PS50109"/>
    </source>
</evidence>
<dbReference type="Gene3D" id="3.30.565.10">
    <property type="entry name" value="Histidine kinase-like ATPase, C-terminal domain"/>
    <property type="match status" value="1"/>
</dbReference>
<keyword evidence="7" id="KW-0472">Membrane</keyword>
<keyword evidence="5 9" id="KW-0418">Kinase</keyword>
<feature type="transmembrane region" description="Helical" evidence="7">
    <location>
        <begin position="153"/>
        <end position="174"/>
    </location>
</feature>
<keyword evidence="4" id="KW-0547">Nucleotide-binding</keyword>
<dbReference type="PROSITE" id="PS50109">
    <property type="entry name" value="HIS_KIN"/>
    <property type="match status" value="1"/>
</dbReference>
<dbReference type="InterPro" id="IPR003594">
    <property type="entry name" value="HATPase_dom"/>
</dbReference>
<feature type="transmembrane region" description="Helical" evidence="7">
    <location>
        <begin position="120"/>
        <end position="138"/>
    </location>
</feature>
<comment type="catalytic activity">
    <reaction evidence="1">
        <text>ATP + protein L-histidine = ADP + protein N-phospho-L-histidine.</text>
        <dbReference type="EC" id="2.7.13.3"/>
    </reaction>
</comment>
<keyword evidence="7" id="KW-0812">Transmembrane</keyword>
<keyword evidence="10" id="KW-1185">Reference proteome</keyword>
<keyword evidence="3" id="KW-0808">Transferase</keyword>
<dbReference type="PANTHER" id="PTHR44936:SF10">
    <property type="entry name" value="SENSOR PROTEIN RSTB"/>
    <property type="match status" value="1"/>
</dbReference>
<feature type="transmembrane region" description="Helical" evidence="7">
    <location>
        <begin position="20"/>
        <end position="37"/>
    </location>
</feature>
<dbReference type="RefSeq" id="WP_343844951.1">
    <property type="nucleotide sequence ID" value="NZ_BAAAEI010000012.1"/>
</dbReference>
<dbReference type="EMBL" id="BAAAEI010000012">
    <property type="protein sequence ID" value="GAA0357733.1"/>
    <property type="molecule type" value="Genomic_DNA"/>
</dbReference>
<gene>
    <name evidence="9" type="ORF">GCM10009092_22440</name>
</gene>
<accession>A0ABP3H2P0</accession>
<sequence>MLTQYLQTNRHLLQLIKLRYGFILLQLLAILLSQHWFDIELPYHSLKAVVAVELTVNMLLYFCYRGNRNAHPAEYLLQVLLDILFLTLLLYFAGGATNPFVSLLLLPVAIAAVTLSRRLLLLVSLAALTAYTALLLSINPHQLHNMDMQQHFIGMWVNFVLSALVVVLVVASLARAMQRQERFFSQQREEQLRQEQLVALGTTAAQFAHHMATPLSTATLLTEELQEDLADHPPVLQQLQQQLQHCSRHLQDFRAIAEEVKLNRKRDIPVTLLFKQLQDEVQLNFADIQPQYQLAEQNNLAVRADTTLLPALLNLIQNAVQASRRNHQQSIQLCSQVNGQQLTLQIRDYGRGLPPQNLLALGASLVESEQGLGMGVLLSHATLERLGAQLKLYNHKEGGAVAEVSIGLVAVQ</sequence>
<keyword evidence="7" id="KW-1133">Transmembrane helix</keyword>
<evidence type="ECO:0000256" key="4">
    <source>
        <dbReference type="ARBA" id="ARBA00022741"/>
    </source>
</evidence>
<evidence type="ECO:0000313" key="10">
    <source>
        <dbReference type="Proteomes" id="UP001501757"/>
    </source>
</evidence>
<dbReference type="InterPro" id="IPR050980">
    <property type="entry name" value="2C_sensor_his_kinase"/>
</dbReference>
<dbReference type="Pfam" id="PF25323">
    <property type="entry name" value="6TM_PilS"/>
    <property type="match status" value="1"/>
</dbReference>
<evidence type="ECO:0000256" key="7">
    <source>
        <dbReference type="SAM" id="Phobius"/>
    </source>
</evidence>
<evidence type="ECO:0000313" key="9">
    <source>
        <dbReference type="EMBL" id="GAA0357733.1"/>
    </source>
</evidence>
<evidence type="ECO:0000256" key="1">
    <source>
        <dbReference type="ARBA" id="ARBA00000085"/>
    </source>
</evidence>
<dbReference type="Gene3D" id="1.10.287.130">
    <property type="match status" value="1"/>
</dbReference>
<proteinExistence type="predicted"/>
<name>A0ABP3H2P0_9ALTE</name>
<evidence type="ECO:0000256" key="2">
    <source>
        <dbReference type="ARBA" id="ARBA00012438"/>
    </source>
</evidence>
<dbReference type="EC" id="2.7.13.3" evidence="2"/>
<dbReference type="InterPro" id="IPR036890">
    <property type="entry name" value="HATPase_C_sf"/>
</dbReference>
<protein>
    <recommendedName>
        <fullName evidence="2">histidine kinase</fullName>
        <ecNumber evidence="2">2.7.13.3</ecNumber>
    </recommendedName>
</protein>
<evidence type="ECO:0000256" key="5">
    <source>
        <dbReference type="ARBA" id="ARBA00022777"/>
    </source>
</evidence>
<evidence type="ECO:0000256" key="3">
    <source>
        <dbReference type="ARBA" id="ARBA00022679"/>
    </source>
</evidence>
<feature type="domain" description="Histidine kinase" evidence="8">
    <location>
        <begin position="206"/>
        <end position="410"/>
    </location>
</feature>
<comment type="caution">
    <text evidence="9">The sequence shown here is derived from an EMBL/GenBank/DDBJ whole genome shotgun (WGS) entry which is preliminary data.</text>
</comment>
<dbReference type="InterPro" id="IPR005467">
    <property type="entry name" value="His_kinase_dom"/>
</dbReference>
<evidence type="ECO:0000256" key="6">
    <source>
        <dbReference type="ARBA" id="ARBA00022840"/>
    </source>
</evidence>
<organism evidence="9 10">
    <name type="scientific">Bowmanella denitrificans</name>
    <dbReference type="NCBI Taxonomy" id="366582"/>
    <lineage>
        <taxon>Bacteria</taxon>
        <taxon>Pseudomonadati</taxon>
        <taxon>Pseudomonadota</taxon>
        <taxon>Gammaproteobacteria</taxon>
        <taxon>Alteromonadales</taxon>
        <taxon>Alteromonadaceae</taxon>
        <taxon>Bowmanella</taxon>
    </lineage>
</organism>
<dbReference type="SMART" id="SM00387">
    <property type="entry name" value="HATPase_c"/>
    <property type="match status" value="1"/>
</dbReference>
<dbReference type="PANTHER" id="PTHR44936">
    <property type="entry name" value="SENSOR PROTEIN CREC"/>
    <property type="match status" value="1"/>
</dbReference>
<dbReference type="SUPFAM" id="SSF55874">
    <property type="entry name" value="ATPase domain of HSP90 chaperone/DNA topoisomerase II/histidine kinase"/>
    <property type="match status" value="1"/>
</dbReference>
<dbReference type="Proteomes" id="UP001501757">
    <property type="component" value="Unassembled WGS sequence"/>
</dbReference>